<gene>
    <name evidence="3" type="ORF">H6P81_006303</name>
</gene>
<feature type="domain" description="Retrovirus-related Pol polyprotein from transposon TNT 1-94-like beta-barrel" evidence="2">
    <location>
        <begin position="163"/>
        <end position="233"/>
    </location>
</feature>
<name>A0AAV7EYB7_ARIFI</name>
<comment type="caution">
    <text evidence="3">The sequence shown here is derived from an EMBL/GenBank/DDBJ whole genome shotgun (WGS) entry which is preliminary data.</text>
</comment>
<dbReference type="Proteomes" id="UP000825729">
    <property type="component" value="Unassembled WGS sequence"/>
</dbReference>
<organism evidence="3 4">
    <name type="scientific">Aristolochia fimbriata</name>
    <name type="common">White veined hardy Dutchman's pipe vine</name>
    <dbReference type="NCBI Taxonomy" id="158543"/>
    <lineage>
        <taxon>Eukaryota</taxon>
        <taxon>Viridiplantae</taxon>
        <taxon>Streptophyta</taxon>
        <taxon>Embryophyta</taxon>
        <taxon>Tracheophyta</taxon>
        <taxon>Spermatophyta</taxon>
        <taxon>Magnoliopsida</taxon>
        <taxon>Magnoliidae</taxon>
        <taxon>Piperales</taxon>
        <taxon>Aristolochiaceae</taxon>
        <taxon>Aristolochia</taxon>
    </lineage>
</organism>
<proteinExistence type="predicted"/>
<keyword evidence="4" id="KW-1185">Reference proteome</keyword>
<dbReference type="InterPro" id="IPR054722">
    <property type="entry name" value="PolX-like_BBD"/>
</dbReference>
<protein>
    <recommendedName>
        <fullName evidence="2">Retrovirus-related Pol polyprotein from transposon TNT 1-94-like beta-barrel domain-containing protein</fullName>
    </recommendedName>
</protein>
<feature type="compositionally biased region" description="Polar residues" evidence="1">
    <location>
        <begin position="61"/>
        <end position="74"/>
    </location>
</feature>
<evidence type="ECO:0000313" key="3">
    <source>
        <dbReference type="EMBL" id="KAG9453399.1"/>
    </source>
</evidence>
<accession>A0AAV7EYB7</accession>
<evidence type="ECO:0000259" key="2">
    <source>
        <dbReference type="Pfam" id="PF22936"/>
    </source>
</evidence>
<sequence length="272" mass="29791">MTMVVYIAKVKSIVDDLAAANQPLDDQTVTHYVIIGLCPDFELFAQTATAREHRLQVIQQLNSPDVSGRPSTNVAARGGRGSSNRGRGRQGSWGGGRSSSSCRGQGRGQHDHAKCFNHPQCQICHKRRHVALQCYQRFNLTYQQTPPPQANTTSLDPTHDFAWYTDSGASHHIASNVSFLTYATPYTVLQNGAGLPISFVGSHKINSFISLRDVLCVPSSVKNLLSVSKLTKDRNCVMMVFVWKIPSQSELFSRGGIGTVSTSSITLHPHIV</sequence>
<dbReference type="AlphaFoldDB" id="A0AAV7EYB7"/>
<evidence type="ECO:0000313" key="4">
    <source>
        <dbReference type="Proteomes" id="UP000825729"/>
    </source>
</evidence>
<feature type="region of interest" description="Disordered" evidence="1">
    <location>
        <begin position="61"/>
        <end position="109"/>
    </location>
</feature>
<dbReference type="PANTHER" id="PTHR47481">
    <property type="match status" value="1"/>
</dbReference>
<dbReference type="PANTHER" id="PTHR47481:SF31">
    <property type="entry name" value="OS01G0873500 PROTEIN"/>
    <property type="match status" value="1"/>
</dbReference>
<evidence type="ECO:0000256" key="1">
    <source>
        <dbReference type="SAM" id="MobiDB-lite"/>
    </source>
</evidence>
<dbReference type="Pfam" id="PF22936">
    <property type="entry name" value="Pol_BBD"/>
    <property type="match status" value="1"/>
</dbReference>
<dbReference type="EMBL" id="JAINDJ010000003">
    <property type="protein sequence ID" value="KAG9453399.1"/>
    <property type="molecule type" value="Genomic_DNA"/>
</dbReference>
<reference evidence="3 4" key="1">
    <citation type="submission" date="2021-07" db="EMBL/GenBank/DDBJ databases">
        <title>The Aristolochia fimbriata genome: insights into angiosperm evolution, floral development and chemical biosynthesis.</title>
        <authorList>
            <person name="Jiao Y."/>
        </authorList>
    </citation>
    <scope>NUCLEOTIDE SEQUENCE [LARGE SCALE GENOMIC DNA]</scope>
    <source>
        <strain evidence="3">IBCAS-2021</strain>
        <tissue evidence="3">Leaf</tissue>
    </source>
</reference>